<comment type="function">
    <text evidence="2 11">Catalyzes a salvage reaction resulting in the formation of AMP, that is energically less costly than de novo synthesis.</text>
</comment>
<keyword evidence="14" id="KW-1185">Reference proteome</keyword>
<dbReference type="RefSeq" id="WP_418157647.1">
    <property type="nucleotide sequence ID" value="NZ_JBBLZC010000001.1"/>
</dbReference>
<dbReference type="InterPro" id="IPR050054">
    <property type="entry name" value="UPRTase/APRTase"/>
</dbReference>
<dbReference type="PANTHER" id="PTHR32315">
    <property type="entry name" value="ADENINE PHOSPHORIBOSYLTRANSFERASE"/>
    <property type="match status" value="1"/>
</dbReference>
<comment type="subunit">
    <text evidence="11">Homodimer.</text>
</comment>
<organism evidence="13 14">
    <name type="scientific">Benzoatithermus flavus</name>
    <dbReference type="NCBI Taxonomy" id="3108223"/>
    <lineage>
        <taxon>Bacteria</taxon>
        <taxon>Pseudomonadati</taxon>
        <taxon>Pseudomonadota</taxon>
        <taxon>Alphaproteobacteria</taxon>
        <taxon>Geminicoccales</taxon>
        <taxon>Geminicoccaceae</taxon>
        <taxon>Benzoatithermus</taxon>
    </lineage>
</organism>
<protein>
    <recommendedName>
        <fullName evidence="6 11">Adenine phosphoribosyltransferase</fullName>
        <shortName evidence="11">APRT</shortName>
        <ecNumber evidence="6 11">2.4.2.7</ecNumber>
    </recommendedName>
</protein>
<evidence type="ECO:0000256" key="4">
    <source>
        <dbReference type="ARBA" id="ARBA00004659"/>
    </source>
</evidence>
<evidence type="ECO:0000256" key="3">
    <source>
        <dbReference type="ARBA" id="ARBA00004496"/>
    </source>
</evidence>
<comment type="pathway">
    <text evidence="4 11">Purine metabolism; AMP biosynthesis via salvage pathway; AMP from adenine: step 1/1.</text>
</comment>
<dbReference type="Gene3D" id="3.40.50.2020">
    <property type="match status" value="1"/>
</dbReference>
<dbReference type="CDD" id="cd06223">
    <property type="entry name" value="PRTases_typeI"/>
    <property type="match status" value="1"/>
</dbReference>
<keyword evidence="9 11" id="KW-0808">Transferase</keyword>
<dbReference type="NCBIfam" id="NF002636">
    <property type="entry name" value="PRK02304.1-5"/>
    <property type="match status" value="1"/>
</dbReference>
<dbReference type="GO" id="GO:0003999">
    <property type="term" value="F:adenine phosphoribosyltransferase activity"/>
    <property type="evidence" value="ECO:0007669"/>
    <property type="project" value="UniProtKB-EC"/>
</dbReference>
<evidence type="ECO:0000256" key="9">
    <source>
        <dbReference type="ARBA" id="ARBA00022679"/>
    </source>
</evidence>
<name>A0ABU8XL58_9PROT</name>
<comment type="catalytic activity">
    <reaction evidence="1 11">
        <text>AMP + diphosphate = 5-phospho-alpha-D-ribose 1-diphosphate + adenine</text>
        <dbReference type="Rhea" id="RHEA:16609"/>
        <dbReference type="ChEBI" id="CHEBI:16708"/>
        <dbReference type="ChEBI" id="CHEBI:33019"/>
        <dbReference type="ChEBI" id="CHEBI:58017"/>
        <dbReference type="ChEBI" id="CHEBI:456215"/>
        <dbReference type="EC" id="2.4.2.7"/>
    </reaction>
</comment>
<accession>A0ABU8XL58</accession>
<comment type="caution">
    <text evidence="13">The sequence shown here is derived from an EMBL/GenBank/DDBJ whole genome shotgun (WGS) entry which is preliminary data.</text>
</comment>
<evidence type="ECO:0000256" key="1">
    <source>
        <dbReference type="ARBA" id="ARBA00000868"/>
    </source>
</evidence>
<dbReference type="EC" id="2.4.2.7" evidence="6 11"/>
<dbReference type="Pfam" id="PF00156">
    <property type="entry name" value="Pribosyltran"/>
    <property type="match status" value="1"/>
</dbReference>
<dbReference type="HAMAP" id="MF_00004">
    <property type="entry name" value="Aden_phosphoribosyltr"/>
    <property type="match status" value="1"/>
</dbReference>
<sequence>MDLKAHIRTIPDFPKPGILFYDISTLLAHAEAWRETVERLADAVRAYRPDVLAAIESRGFIFAAPVAYKLGIGFTMVRKVGKLPGAVVSHAYDLEYGSDTLQVAEGLVPAGSRVVLIDDLLATGGTAQASVQLLRKVGAEVAGAVFLIELMGLKGRARLDVPMTTLLGYEGG</sequence>
<evidence type="ECO:0000256" key="7">
    <source>
        <dbReference type="ARBA" id="ARBA00022490"/>
    </source>
</evidence>
<comment type="similarity">
    <text evidence="5 11">Belongs to the purine/pyrimidine phosphoribosyltransferase family.</text>
</comment>
<dbReference type="SUPFAM" id="SSF53271">
    <property type="entry name" value="PRTase-like"/>
    <property type="match status" value="1"/>
</dbReference>
<proteinExistence type="inferred from homology"/>
<dbReference type="InterPro" id="IPR000836">
    <property type="entry name" value="PRTase_dom"/>
</dbReference>
<keyword evidence="7 11" id="KW-0963">Cytoplasm</keyword>
<evidence type="ECO:0000256" key="6">
    <source>
        <dbReference type="ARBA" id="ARBA00011893"/>
    </source>
</evidence>
<evidence type="ECO:0000256" key="5">
    <source>
        <dbReference type="ARBA" id="ARBA00008391"/>
    </source>
</evidence>
<evidence type="ECO:0000256" key="8">
    <source>
        <dbReference type="ARBA" id="ARBA00022676"/>
    </source>
</evidence>
<dbReference type="Proteomes" id="UP001375743">
    <property type="component" value="Unassembled WGS sequence"/>
</dbReference>
<feature type="domain" description="Phosphoribosyltransferase" evidence="12">
    <location>
        <begin position="38"/>
        <end position="149"/>
    </location>
</feature>
<keyword evidence="8 11" id="KW-0328">Glycosyltransferase</keyword>
<dbReference type="EMBL" id="JBBLZC010000001">
    <property type="protein sequence ID" value="MEK0081804.1"/>
    <property type="molecule type" value="Genomic_DNA"/>
</dbReference>
<evidence type="ECO:0000313" key="14">
    <source>
        <dbReference type="Proteomes" id="UP001375743"/>
    </source>
</evidence>
<reference evidence="13 14" key="1">
    <citation type="submission" date="2024-01" db="EMBL/GenBank/DDBJ databases">
        <title>Multi-omics insights into the function and evolution of sodium benzoate biodegradation pathways in Benzoatithermus flavus gen. nov., sp. nov. from hot spring.</title>
        <authorList>
            <person name="Hu C.-J."/>
            <person name="Li W.-J."/>
        </authorList>
    </citation>
    <scope>NUCLEOTIDE SEQUENCE [LARGE SCALE GENOMIC DNA]</scope>
    <source>
        <strain evidence="13 14">SYSU G07066</strain>
    </source>
</reference>
<keyword evidence="10 11" id="KW-0660">Purine salvage</keyword>
<comment type="subcellular location">
    <subcellularLocation>
        <location evidence="3 11">Cytoplasm</location>
    </subcellularLocation>
</comment>
<dbReference type="InterPro" id="IPR005764">
    <property type="entry name" value="Ade_phspho_trans"/>
</dbReference>
<evidence type="ECO:0000256" key="10">
    <source>
        <dbReference type="ARBA" id="ARBA00022726"/>
    </source>
</evidence>
<dbReference type="NCBIfam" id="NF002634">
    <property type="entry name" value="PRK02304.1-3"/>
    <property type="match status" value="1"/>
</dbReference>
<dbReference type="PANTHER" id="PTHR32315:SF3">
    <property type="entry name" value="ADENINE PHOSPHORIBOSYLTRANSFERASE"/>
    <property type="match status" value="1"/>
</dbReference>
<evidence type="ECO:0000256" key="2">
    <source>
        <dbReference type="ARBA" id="ARBA00003968"/>
    </source>
</evidence>
<evidence type="ECO:0000259" key="12">
    <source>
        <dbReference type="Pfam" id="PF00156"/>
    </source>
</evidence>
<gene>
    <name evidence="11" type="primary">apt</name>
    <name evidence="13" type="ORF">U1T56_01465</name>
</gene>
<dbReference type="NCBIfam" id="TIGR01090">
    <property type="entry name" value="apt"/>
    <property type="match status" value="1"/>
</dbReference>
<dbReference type="InterPro" id="IPR029057">
    <property type="entry name" value="PRTase-like"/>
</dbReference>
<evidence type="ECO:0000256" key="11">
    <source>
        <dbReference type="HAMAP-Rule" id="MF_00004"/>
    </source>
</evidence>
<evidence type="ECO:0000313" key="13">
    <source>
        <dbReference type="EMBL" id="MEK0081804.1"/>
    </source>
</evidence>